<dbReference type="AlphaFoldDB" id="A0A0W0YR49"/>
<dbReference type="STRING" id="1122169.Lsha_1998"/>
<dbReference type="eggNOG" id="COG5339">
    <property type="taxonomic scope" value="Bacteria"/>
</dbReference>
<keyword evidence="2" id="KW-1185">Reference proteome</keyword>
<dbReference type="InterPro" id="IPR010352">
    <property type="entry name" value="DUF945"/>
</dbReference>
<dbReference type="Proteomes" id="UP000054600">
    <property type="component" value="Unassembled WGS sequence"/>
</dbReference>
<comment type="caution">
    <text evidence="1">The sequence shown here is derived from an EMBL/GenBank/DDBJ whole genome shotgun (WGS) entry which is preliminary data.</text>
</comment>
<evidence type="ECO:0000313" key="2">
    <source>
        <dbReference type="Proteomes" id="UP000054600"/>
    </source>
</evidence>
<dbReference type="EMBL" id="LNYW01000050">
    <property type="protein sequence ID" value="KTD59118.1"/>
    <property type="molecule type" value="Genomic_DNA"/>
</dbReference>
<dbReference type="OrthoDB" id="5651145at2"/>
<proteinExistence type="predicted"/>
<dbReference type="PATRIC" id="fig|1122169.6.peg.2282"/>
<protein>
    <submittedName>
        <fullName evidence="1">Putative virulence protein</fullName>
    </submittedName>
</protein>
<accession>A0A0W0YR49</accession>
<dbReference type="Pfam" id="PF06097">
    <property type="entry name" value="DUF945"/>
    <property type="match status" value="1"/>
</dbReference>
<name>A0A0W0YR49_9GAMM</name>
<sequence>MEPQRNNMKKLAGFIVSLAVIVLGAYYAMGFVAQRTLDRHVKAITPNLYYTVSLNQYERGWFCSHAVLGMKINLPEQNNLLANGQTQTHPKMDIQLNLPISVTHGPFIFNKTGLRFGIAQVTTQPETHYGFFINYLNRSVINYALPAFSMGSQSDNPNSSFHSDWKGLNAMLSVSPDIDDAQGDFTMLGLHVVANQVDLNLGEIEQSFNLNRSKEGLWLGDSHLRVPAISVKGDNGQQFVMNGLELLGKSHVADDALSFNLELSLHDLAVNNKTFGPGNLKLSLTQLDPGAMANIYKQLGTLSNNSNSNLAMLAIMAELPKLVSKGSQLEFSETLKVPEGQVVGNLSISLPKNEGGDPSQVFAKVQGSGQFRAPMATVKEAVVASIHSNGTPVTSQQPSVTPGDAATTIQPVTTVAPVDPQTQADNVLKKLVDKGVLTVDGSDYVIQFKVENQQLMVNGKPFDPSMLNADN</sequence>
<organism evidence="1 2">
    <name type="scientific">Legionella shakespearei DSM 23087</name>
    <dbReference type="NCBI Taxonomy" id="1122169"/>
    <lineage>
        <taxon>Bacteria</taxon>
        <taxon>Pseudomonadati</taxon>
        <taxon>Pseudomonadota</taxon>
        <taxon>Gammaproteobacteria</taxon>
        <taxon>Legionellales</taxon>
        <taxon>Legionellaceae</taxon>
        <taxon>Legionella</taxon>
    </lineage>
</organism>
<reference evidence="1 2" key="1">
    <citation type="submission" date="2015-11" db="EMBL/GenBank/DDBJ databases">
        <title>Genomic analysis of 38 Legionella species identifies large and diverse effector repertoires.</title>
        <authorList>
            <person name="Burstein D."/>
            <person name="Amaro F."/>
            <person name="Zusman T."/>
            <person name="Lifshitz Z."/>
            <person name="Cohen O."/>
            <person name="Gilbert J.A."/>
            <person name="Pupko T."/>
            <person name="Shuman H.A."/>
            <person name="Segal G."/>
        </authorList>
    </citation>
    <scope>NUCLEOTIDE SEQUENCE [LARGE SCALE GENOMIC DNA]</scope>
    <source>
        <strain evidence="1 2">ATCC 49655</strain>
    </source>
</reference>
<evidence type="ECO:0000313" key="1">
    <source>
        <dbReference type="EMBL" id="KTD59118.1"/>
    </source>
</evidence>
<gene>
    <name evidence="1" type="ORF">Lsha_1998</name>
</gene>